<reference evidence="1 2" key="1">
    <citation type="submission" date="2018-11" db="EMBL/GenBank/DDBJ databases">
        <title>Microbial catabolism of amino acid.</title>
        <authorList>
            <person name="Hibi M."/>
            <person name="Ogawa J."/>
        </authorList>
    </citation>
    <scope>NUCLEOTIDE SEQUENCE [LARGE SCALE GENOMIC DNA]</scope>
    <source>
        <strain evidence="1 2">C31-06</strain>
    </source>
</reference>
<name>A0A402CDF0_RHOWR</name>
<sequence>MVPLTRDLDMWVDDESAIQVDSEVNLTAIARAHGAIWQPFCGAMAGPGAHDGTGAVVCLSDAQQ</sequence>
<gene>
    <name evidence="1" type="ORF">Rhow_005282</name>
</gene>
<organism evidence="1 2">
    <name type="scientific">Rhodococcus wratislaviensis</name>
    <name type="common">Tsukamurella wratislaviensis</name>
    <dbReference type="NCBI Taxonomy" id="44752"/>
    <lineage>
        <taxon>Bacteria</taxon>
        <taxon>Bacillati</taxon>
        <taxon>Actinomycetota</taxon>
        <taxon>Actinomycetes</taxon>
        <taxon>Mycobacteriales</taxon>
        <taxon>Nocardiaceae</taxon>
        <taxon>Rhodococcus</taxon>
    </lineage>
</organism>
<evidence type="ECO:0000313" key="1">
    <source>
        <dbReference type="EMBL" id="GCE41623.1"/>
    </source>
</evidence>
<dbReference type="AlphaFoldDB" id="A0A402CDF0"/>
<protein>
    <submittedName>
        <fullName evidence="1">Uncharacterized protein</fullName>
    </submittedName>
</protein>
<proteinExistence type="predicted"/>
<dbReference type="Proteomes" id="UP000287519">
    <property type="component" value="Unassembled WGS sequence"/>
</dbReference>
<dbReference type="EMBL" id="BHYM01000046">
    <property type="protein sequence ID" value="GCE41623.1"/>
    <property type="molecule type" value="Genomic_DNA"/>
</dbReference>
<comment type="caution">
    <text evidence="1">The sequence shown here is derived from an EMBL/GenBank/DDBJ whole genome shotgun (WGS) entry which is preliminary data.</text>
</comment>
<accession>A0A402CDF0</accession>
<evidence type="ECO:0000313" key="2">
    <source>
        <dbReference type="Proteomes" id="UP000287519"/>
    </source>
</evidence>
<keyword evidence="2" id="KW-1185">Reference proteome</keyword>